<evidence type="ECO:0000256" key="6">
    <source>
        <dbReference type="ARBA" id="ARBA00023163"/>
    </source>
</evidence>
<dbReference type="EMBL" id="JAHLQT010023139">
    <property type="protein sequence ID" value="KAG7165951.1"/>
    <property type="molecule type" value="Genomic_DNA"/>
</dbReference>
<name>A0A8J5MW81_HOMAM</name>
<reference evidence="10" key="1">
    <citation type="journal article" date="2021" name="Sci. Adv.">
        <title>The American lobster genome reveals insights on longevity, neural, and immune adaptations.</title>
        <authorList>
            <person name="Polinski J.M."/>
            <person name="Zimin A.V."/>
            <person name="Clark K.F."/>
            <person name="Kohn A.B."/>
            <person name="Sadowski N."/>
            <person name="Timp W."/>
            <person name="Ptitsyn A."/>
            <person name="Khanna P."/>
            <person name="Romanova D.Y."/>
            <person name="Williams P."/>
            <person name="Greenwood S.J."/>
            <person name="Moroz L.L."/>
            <person name="Walt D.R."/>
            <person name="Bodnar A.G."/>
        </authorList>
    </citation>
    <scope>NUCLEOTIDE SEQUENCE</scope>
    <source>
        <strain evidence="10">GMGI-L3</strain>
    </source>
</reference>
<evidence type="ECO:0000313" key="11">
    <source>
        <dbReference type="Proteomes" id="UP000747542"/>
    </source>
</evidence>
<feature type="compositionally biased region" description="Polar residues" evidence="8">
    <location>
        <begin position="42"/>
        <end position="67"/>
    </location>
</feature>
<evidence type="ECO:0000256" key="1">
    <source>
        <dbReference type="ARBA" id="ARBA00022473"/>
    </source>
</evidence>
<dbReference type="Pfam" id="PF00010">
    <property type="entry name" value="HLH"/>
    <property type="match status" value="1"/>
</dbReference>
<dbReference type="GO" id="GO:0070888">
    <property type="term" value="F:E-box binding"/>
    <property type="evidence" value="ECO:0007669"/>
    <property type="project" value="TreeGrafter"/>
</dbReference>
<evidence type="ECO:0000256" key="3">
    <source>
        <dbReference type="ARBA" id="ARBA00022902"/>
    </source>
</evidence>
<keyword evidence="6" id="KW-0804">Transcription</keyword>
<dbReference type="GO" id="GO:0061564">
    <property type="term" value="P:axon development"/>
    <property type="evidence" value="ECO:0007669"/>
    <property type="project" value="TreeGrafter"/>
</dbReference>
<dbReference type="OrthoDB" id="5969565at2759"/>
<feature type="region of interest" description="Disordered" evidence="8">
    <location>
        <begin position="1"/>
        <end position="123"/>
    </location>
</feature>
<keyword evidence="5" id="KW-0238">DNA-binding</keyword>
<feature type="compositionally biased region" description="Polar residues" evidence="8">
    <location>
        <begin position="1"/>
        <end position="26"/>
    </location>
</feature>
<dbReference type="GO" id="GO:0005634">
    <property type="term" value="C:nucleus"/>
    <property type="evidence" value="ECO:0007669"/>
    <property type="project" value="TreeGrafter"/>
</dbReference>
<accession>A0A8J5MW81</accession>
<evidence type="ECO:0000256" key="7">
    <source>
        <dbReference type="ARBA" id="ARBA00023242"/>
    </source>
</evidence>
<feature type="compositionally biased region" description="Polar residues" evidence="8">
    <location>
        <begin position="104"/>
        <end position="123"/>
    </location>
</feature>
<evidence type="ECO:0000259" key="9">
    <source>
        <dbReference type="PROSITE" id="PS50888"/>
    </source>
</evidence>
<dbReference type="FunFam" id="4.10.280.10:FF:000006">
    <property type="entry name" value="Neurogenic differentiation factor"/>
    <property type="match status" value="1"/>
</dbReference>
<feature type="domain" description="BHLH" evidence="9">
    <location>
        <begin position="199"/>
        <end position="251"/>
    </location>
</feature>
<feature type="compositionally biased region" description="Polar residues" evidence="8">
    <location>
        <begin position="83"/>
        <end position="94"/>
    </location>
</feature>
<gene>
    <name evidence="10" type="primary">neurog1-L</name>
    <name evidence="10" type="ORF">Hamer_G011866</name>
</gene>
<dbReference type="CDD" id="cd11428">
    <property type="entry name" value="bHLH_TS_NGN"/>
    <property type="match status" value="1"/>
</dbReference>
<comment type="caution">
    <text evidence="10">The sequence shown here is derived from an EMBL/GenBank/DDBJ whole genome shotgun (WGS) entry which is preliminary data.</text>
</comment>
<keyword evidence="3" id="KW-0524">Neurogenesis</keyword>
<evidence type="ECO:0000256" key="8">
    <source>
        <dbReference type="SAM" id="MobiDB-lite"/>
    </source>
</evidence>
<organism evidence="10 11">
    <name type="scientific">Homarus americanus</name>
    <name type="common">American lobster</name>
    <dbReference type="NCBI Taxonomy" id="6706"/>
    <lineage>
        <taxon>Eukaryota</taxon>
        <taxon>Metazoa</taxon>
        <taxon>Ecdysozoa</taxon>
        <taxon>Arthropoda</taxon>
        <taxon>Crustacea</taxon>
        <taxon>Multicrustacea</taxon>
        <taxon>Malacostraca</taxon>
        <taxon>Eumalacostraca</taxon>
        <taxon>Eucarida</taxon>
        <taxon>Decapoda</taxon>
        <taxon>Pleocyemata</taxon>
        <taxon>Astacidea</taxon>
        <taxon>Nephropoidea</taxon>
        <taxon>Nephropidae</taxon>
        <taxon>Homarus</taxon>
    </lineage>
</organism>
<dbReference type="GO" id="GO:0045944">
    <property type="term" value="P:positive regulation of transcription by RNA polymerase II"/>
    <property type="evidence" value="ECO:0007669"/>
    <property type="project" value="TreeGrafter"/>
</dbReference>
<keyword evidence="11" id="KW-1185">Reference proteome</keyword>
<dbReference type="PANTHER" id="PTHR19290:SF163">
    <property type="entry name" value="BASIC HELIX-LOOP-HELIX NEURAL TRANSCRIPTION FACTOR TAP"/>
    <property type="match status" value="1"/>
</dbReference>
<dbReference type="GO" id="GO:0000981">
    <property type="term" value="F:DNA-binding transcription factor activity, RNA polymerase II-specific"/>
    <property type="evidence" value="ECO:0007669"/>
    <property type="project" value="TreeGrafter"/>
</dbReference>
<evidence type="ECO:0000256" key="5">
    <source>
        <dbReference type="ARBA" id="ARBA00023125"/>
    </source>
</evidence>
<feature type="region of interest" description="Disordered" evidence="8">
    <location>
        <begin position="141"/>
        <end position="205"/>
    </location>
</feature>
<dbReference type="PANTHER" id="PTHR19290">
    <property type="entry name" value="BASIC HELIX-LOOP-HELIX PROTEIN NEUROGENIN-RELATED"/>
    <property type="match status" value="1"/>
</dbReference>
<evidence type="ECO:0000256" key="2">
    <source>
        <dbReference type="ARBA" id="ARBA00022782"/>
    </source>
</evidence>
<keyword evidence="4" id="KW-0805">Transcription regulation</keyword>
<evidence type="ECO:0000313" key="10">
    <source>
        <dbReference type="EMBL" id="KAG7165951.1"/>
    </source>
</evidence>
<dbReference type="GO" id="GO:0046983">
    <property type="term" value="F:protein dimerization activity"/>
    <property type="evidence" value="ECO:0007669"/>
    <property type="project" value="InterPro"/>
</dbReference>
<proteinExistence type="predicted"/>
<protein>
    <submittedName>
        <fullName evidence="10">Neurogenin-1-like</fullName>
    </submittedName>
</protein>
<keyword evidence="2" id="KW-0221">Differentiation</keyword>
<dbReference type="AlphaFoldDB" id="A0A8J5MW81"/>
<evidence type="ECO:0000256" key="4">
    <source>
        <dbReference type="ARBA" id="ARBA00023015"/>
    </source>
</evidence>
<dbReference type="SMART" id="SM00353">
    <property type="entry name" value="HLH"/>
    <property type="match status" value="1"/>
</dbReference>
<keyword evidence="7" id="KW-0539">Nucleus</keyword>
<dbReference type="InterPro" id="IPR050359">
    <property type="entry name" value="bHLH_transcription_factors"/>
</dbReference>
<feature type="compositionally biased region" description="Basic residues" evidence="8">
    <location>
        <begin position="172"/>
        <end position="187"/>
    </location>
</feature>
<dbReference type="InterPro" id="IPR011598">
    <property type="entry name" value="bHLH_dom"/>
</dbReference>
<dbReference type="PROSITE" id="PS50888">
    <property type="entry name" value="BHLH"/>
    <property type="match status" value="1"/>
</dbReference>
<dbReference type="Proteomes" id="UP000747542">
    <property type="component" value="Unassembled WGS sequence"/>
</dbReference>
<feature type="compositionally biased region" description="Basic and acidic residues" evidence="8">
    <location>
        <begin position="162"/>
        <end position="171"/>
    </location>
</feature>
<sequence length="343" mass="36983">MSSPLRSAPATPTHSRGSITHASPSRTGGFHGPLVMVPSPSRPTLGSPATSSPTHASQRPLLSSPAPSKTPAIEHMPSHPLQHGSTKVTLNAPCSSPAKENPNIGKQSPNILQQAKTTKSGSSFSGLLQEMGMLPLKEEDMTDDSMGEEEEEDEDSMNEEEEQKKPDGGDARRRKTAGSRGGVRGRTRSPQQVARVRRNRRMKANDRERHRMHMLNNALDRLRTVLPTAPDDTKLTKIETLRFAHNYIWALSETLKGLDSHTPTHQQHLSLSVGVSGAPVNPQVPADVNMYQGGPLGPPTPYCGQGGEGDVWGAASVSVGGAFNPNSAHPQYMHYPSLPYQCL</sequence>
<keyword evidence="1" id="KW-0217">Developmental protein</keyword>
<feature type="compositionally biased region" description="Acidic residues" evidence="8">
    <location>
        <begin position="141"/>
        <end position="161"/>
    </location>
</feature>
<dbReference type="GO" id="GO:0007423">
    <property type="term" value="P:sensory organ development"/>
    <property type="evidence" value="ECO:0007669"/>
    <property type="project" value="TreeGrafter"/>
</dbReference>